<dbReference type="Pfam" id="PF00531">
    <property type="entry name" value="Death"/>
    <property type="match status" value="1"/>
</dbReference>
<dbReference type="CDD" id="cd01670">
    <property type="entry name" value="Death"/>
    <property type="match status" value="1"/>
</dbReference>
<proteinExistence type="predicted"/>
<keyword evidence="2" id="KW-1133">Transmembrane helix</keyword>
<keyword evidence="2" id="KW-0472">Membrane</keyword>
<keyword evidence="3" id="KW-0732">Signal</keyword>
<dbReference type="SUPFAM" id="SSF47986">
    <property type="entry name" value="DEATH domain"/>
    <property type="match status" value="1"/>
</dbReference>
<feature type="region of interest" description="Disordered" evidence="1">
    <location>
        <begin position="376"/>
        <end position="397"/>
    </location>
</feature>
<dbReference type="AlphaFoldDB" id="C3Y8G8"/>
<keyword evidence="2" id="KW-0812">Transmembrane</keyword>
<feature type="region of interest" description="Disordered" evidence="1">
    <location>
        <begin position="278"/>
        <end position="345"/>
    </location>
</feature>
<dbReference type="Gene3D" id="1.10.533.10">
    <property type="entry name" value="Death Domain, Fas"/>
    <property type="match status" value="1"/>
</dbReference>
<reference evidence="5" key="1">
    <citation type="journal article" date="2008" name="Nature">
        <title>The amphioxus genome and the evolution of the chordate karyotype.</title>
        <authorList>
            <consortium name="US DOE Joint Genome Institute (JGI-PGF)"/>
            <person name="Putnam N.H."/>
            <person name="Butts T."/>
            <person name="Ferrier D.E.K."/>
            <person name="Furlong R.F."/>
            <person name="Hellsten U."/>
            <person name="Kawashima T."/>
            <person name="Robinson-Rechavi M."/>
            <person name="Shoguchi E."/>
            <person name="Terry A."/>
            <person name="Yu J.-K."/>
            <person name="Benito-Gutierrez E.L."/>
            <person name="Dubchak I."/>
            <person name="Garcia-Fernandez J."/>
            <person name="Gibson-Brown J.J."/>
            <person name="Grigoriev I.V."/>
            <person name="Horton A.C."/>
            <person name="de Jong P.J."/>
            <person name="Jurka J."/>
            <person name="Kapitonov V.V."/>
            <person name="Kohara Y."/>
            <person name="Kuroki Y."/>
            <person name="Lindquist E."/>
            <person name="Lucas S."/>
            <person name="Osoegawa K."/>
            <person name="Pennacchio L.A."/>
            <person name="Salamov A.A."/>
            <person name="Satou Y."/>
            <person name="Sauka-Spengler T."/>
            <person name="Schmutz J."/>
            <person name="Shin-I T."/>
            <person name="Toyoda A."/>
            <person name="Bronner-Fraser M."/>
            <person name="Fujiyama A."/>
            <person name="Holland L.Z."/>
            <person name="Holland P.W.H."/>
            <person name="Satoh N."/>
            <person name="Rokhsar D.S."/>
        </authorList>
    </citation>
    <scope>NUCLEOTIDE SEQUENCE [LARGE SCALE GENOMIC DNA]</scope>
    <source>
        <strain evidence="5">S238N-H82</strain>
        <tissue evidence="5">Testes</tissue>
    </source>
</reference>
<feature type="compositionally biased region" description="Polar residues" evidence="1">
    <location>
        <begin position="302"/>
        <end position="330"/>
    </location>
</feature>
<dbReference type="EMBL" id="GG666491">
    <property type="protein sequence ID" value="EEN63405.1"/>
    <property type="molecule type" value="Genomic_DNA"/>
</dbReference>
<dbReference type="GO" id="GO:0007165">
    <property type="term" value="P:signal transduction"/>
    <property type="evidence" value="ECO:0007669"/>
    <property type="project" value="InterPro"/>
</dbReference>
<dbReference type="InterPro" id="IPR011029">
    <property type="entry name" value="DEATH-like_dom_sf"/>
</dbReference>
<evidence type="ECO:0000259" key="4">
    <source>
        <dbReference type="PROSITE" id="PS50017"/>
    </source>
</evidence>
<feature type="transmembrane region" description="Helical" evidence="2">
    <location>
        <begin position="167"/>
        <end position="192"/>
    </location>
</feature>
<evidence type="ECO:0000256" key="2">
    <source>
        <dbReference type="SAM" id="Phobius"/>
    </source>
</evidence>
<sequence>MMRGTLFLFLLCCSAQGLDVQGHESGTVQLPLSSMKNPEFVGDKDLYLVIVHDGNREPTQVLKWTTRTLLSTSEVFLPQFEGRMSLINGPDHPRKPWAVQIRNLRPSDAVTDGYFQFQQPDDAKGERIDLRVLLVVETTVTASQTPGMKQVEQPNSSRENHSFSTEAIMIACVLGGLSLVLVGAMVGIWFWFWRRNSTEGTRTMIDSCQSSPPVQASSLCSSYEEEQNNINLRRPPMPRIRPSLHARGSPFQLDGAMSVLATTPANRLPDHIINNEAISPQFSDDNTNPKAVSSGRPIHRATGTSSPDINTQKFTDASRSMSSDGSTATEPHSLLSGPRQLNSRNCPQLEDMISYSTGTEPTQNGVSTDPTKCPYSGQIKKQNHLNKATPSREATRQNGGFRATMETMMEDTIAEDGGGGQVSNREGRRVDVSELRAMSLNGNQVATTIDRMLRKFPMTEGNLDIPYQKFSELCLQLYNTHNNWKVLADRLGLTSGDILLIDNCSAQHNLPAAEIVLRHWQRTARHDKTSSTPCTLQNLRTILQDMGRADLVSMLNK</sequence>
<dbReference type="PROSITE" id="PS50017">
    <property type="entry name" value="DEATH_DOMAIN"/>
    <property type="match status" value="1"/>
</dbReference>
<protein>
    <recommendedName>
        <fullName evidence="4">Death domain-containing protein</fullName>
    </recommendedName>
</protein>
<dbReference type="InParanoid" id="C3Y8G8"/>
<name>C3Y8G8_BRAFL</name>
<feature type="compositionally biased region" description="Polar residues" evidence="1">
    <location>
        <begin position="278"/>
        <end position="291"/>
    </location>
</feature>
<organism>
    <name type="scientific">Branchiostoma floridae</name>
    <name type="common">Florida lancelet</name>
    <name type="synonym">Amphioxus</name>
    <dbReference type="NCBI Taxonomy" id="7739"/>
    <lineage>
        <taxon>Eukaryota</taxon>
        <taxon>Metazoa</taxon>
        <taxon>Chordata</taxon>
        <taxon>Cephalochordata</taxon>
        <taxon>Leptocardii</taxon>
        <taxon>Amphioxiformes</taxon>
        <taxon>Branchiostomatidae</taxon>
        <taxon>Branchiostoma</taxon>
    </lineage>
</organism>
<feature type="domain" description="Death" evidence="4">
    <location>
        <begin position="483"/>
        <end position="557"/>
    </location>
</feature>
<feature type="chain" id="PRO_5002935289" description="Death domain-containing protein" evidence="3">
    <location>
        <begin position="18"/>
        <end position="557"/>
    </location>
</feature>
<evidence type="ECO:0000256" key="1">
    <source>
        <dbReference type="SAM" id="MobiDB-lite"/>
    </source>
</evidence>
<accession>C3Y8G8</accession>
<evidence type="ECO:0000256" key="3">
    <source>
        <dbReference type="SAM" id="SignalP"/>
    </source>
</evidence>
<dbReference type="InterPro" id="IPR000488">
    <property type="entry name" value="Death_dom"/>
</dbReference>
<gene>
    <name evidence="5" type="ORF">BRAFLDRAFT_69806</name>
</gene>
<evidence type="ECO:0000313" key="5">
    <source>
        <dbReference type="EMBL" id="EEN63405.1"/>
    </source>
</evidence>
<feature type="signal peptide" evidence="3">
    <location>
        <begin position="1"/>
        <end position="17"/>
    </location>
</feature>